<proteinExistence type="predicted"/>
<name>A0A2U8P1P5_9BRAD</name>
<reference evidence="1 2" key="2">
    <citation type="journal article" date="2017" name="Syst. Appl. Microbiol.">
        <title>Soybeans inoculated with root zone soils of Canadian native legumes harbour diverse and novel Bradyrhizobium spp. that possess agricultural potential.</title>
        <authorList>
            <person name="Bromfield E.S.P."/>
            <person name="Cloutier S."/>
            <person name="Tambong J.T."/>
            <person name="Tran Thi T.V."/>
        </authorList>
    </citation>
    <scope>NUCLEOTIDE SEQUENCE [LARGE SCALE GENOMIC DNA]</scope>
    <source>
        <strain evidence="1 2">OO99</strain>
    </source>
</reference>
<protein>
    <submittedName>
        <fullName evidence="1">Uncharacterized protein</fullName>
    </submittedName>
</protein>
<evidence type="ECO:0000313" key="2">
    <source>
        <dbReference type="Proteomes" id="UP000215703"/>
    </source>
</evidence>
<evidence type="ECO:0000313" key="1">
    <source>
        <dbReference type="EMBL" id="AWL91605.1"/>
    </source>
</evidence>
<gene>
    <name evidence="1" type="ORF">CIT37_04620</name>
</gene>
<reference evidence="1 2" key="1">
    <citation type="journal article" date="2014" name="Int. J. Syst. Evol. Microbiol.">
        <title>Bradyrhizobium ottawaense sp. nov., a symbiotic nitrogen fixing bacterium from root nodules of soybeans in Canada.</title>
        <authorList>
            <person name="Yu X."/>
            <person name="Cloutier S."/>
            <person name="Tambong J.T."/>
            <person name="Bromfield E.S."/>
        </authorList>
    </citation>
    <scope>NUCLEOTIDE SEQUENCE [LARGE SCALE GENOMIC DNA]</scope>
    <source>
        <strain evidence="1 2">OO99</strain>
    </source>
</reference>
<dbReference type="Proteomes" id="UP000215703">
    <property type="component" value="Chromosome"/>
</dbReference>
<dbReference type="EMBL" id="CP029425">
    <property type="protein sequence ID" value="AWL91605.1"/>
    <property type="molecule type" value="Genomic_DNA"/>
</dbReference>
<dbReference type="AlphaFoldDB" id="A0A2U8P1P5"/>
<sequence length="150" mass="16815">MMRNMTLCRAYRHHTKSDWPDRRGKIRPLSHFLLHVLLSTDIFSVSAGGVGLRCGPFRLAESSRTSSRSIISRTPQPRVPPDLQLAPAKSLLVSAEMTRSIGTAKLQRAMAAHDLHDTRSCHVRISSSAFPGKNLLANRFQPFSRRQRTA</sequence>
<organism evidence="1 2">
    <name type="scientific">Bradyrhizobium ottawaense</name>
    <dbReference type="NCBI Taxonomy" id="931866"/>
    <lineage>
        <taxon>Bacteria</taxon>
        <taxon>Pseudomonadati</taxon>
        <taxon>Pseudomonadota</taxon>
        <taxon>Alphaproteobacteria</taxon>
        <taxon>Hyphomicrobiales</taxon>
        <taxon>Nitrobacteraceae</taxon>
        <taxon>Bradyrhizobium</taxon>
    </lineage>
</organism>
<accession>A0A2U8P1P5</accession>